<protein>
    <submittedName>
        <fullName evidence="4">Uncharacterized protein</fullName>
    </submittedName>
</protein>
<dbReference type="GO" id="GO:0008168">
    <property type="term" value="F:methyltransferase activity"/>
    <property type="evidence" value="ECO:0007669"/>
    <property type="project" value="UniProtKB-KW"/>
</dbReference>
<keyword evidence="2" id="KW-0808">Transferase</keyword>
<evidence type="ECO:0000256" key="2">
    <source>
        <dbReference type="ARBA" id="ARBA00022679"/>
    </source>
</evidence>
<dbReference type="Pfam" id="PF11968">
    <property type="entry name" value="Bmt2"/>
    <property type="match status" value="1"/>
</dbReference>
<dbReference type="KEGG" id="lel:PVL30_000914"/>
<dbReference type="OrthoDB" id="5954793at2759"/>
<evidence type="ECO:0000313" key="4">
    <source>
        <dbReference type="EMBL" id="EDK42771.1"/>
    </source>
</evidence>
<evidence type="ECO:0000256" key="3">
    <source>
        <dbReference type="ARBA" id="ARBA00022691"/>
    </source>
</evidence>
<dbReference type="VEuPathDB" id="FungiDB:LELG_00949"/>
<dbReference type="STRING" id="379508.A5DUB3"/>
<dbReference type="GeneID" id="5235538"/>
<keyword evidence="3" id="KW-0949">S-adenosyl-L-methionine</keyword>
<evidence type="ECO:0000256" key="1">
    <source>
        <dbReference type="ARBA" id="ARBA00022603"/>
    </source>
</evidence>
<organism evidence="4 5">
    <name type="scientific">Lodderomyces elongisporus (strain ATCC 11503 / CBS 2605 / JCM 1781 / NBRC 1676 / NRRL YB-4239)</name>
    <name type="common">Yeast</name>
    <name type="synonym">Saccharomyces elongisporus</name>
    <dbReference type="NCBI Taxonomy" id="379508"/>
    <lineage>
        <taxon>Eukaryota</taxon>
        <taxon>Fungi</taxon>
        <taxon>Dikarya</taxon>
        <taxon>Ascomycota</taxon>
        <taxon>Saccharomycotina</taxon>
        <taxon>Pichiomycetes</taxon>
        <taxon>Debaryomycetaceae</taxon>
        <taxon>Candida/Lodderomyces clade</taxon>
        <taxon>Lodderomyces</taxon>
    </lineage>
</organism>
<dbReference type="Proteomes" id="UP000001996">
    <property type="component" value="Unassembled WGS sequence"/>
</dbReference>
<dbReference type="HOGENOM" id="CLU_1337724_0_0_1"/>
<dbReference type="InterPro" id="IPR021867">
    <property type="entry name" value="Bmt2/SAMTOR"/>
</dbReference>
<proteinExistence type="predicted"/>
<dbReference type="EMBL" id="CH981524">
    <property type="protein sequence ID" value="EDK42771.1"/>
    <property type="molecule type" value="Genomic_DNA"/>
</dbReference>
<dbReference type="GO" id="GO:0032259">
    <property type="term" value="P:methylation"/>
    <property type="evidence" value="ECO:0007669"/>
    <property type="project" value="UniProtKB-KW"/>
</dbReference>
<accession>A5DUB3</accession>
<name>A5DUB3_LODEL</name>
<reference evidence="4 5" key="1">
    <citation type="journal article" date="2009" name="Nature">
        <title>Evolution of pathogenicity and sexual reproduction in eight Candida genomes.</title>
        <authorList>
            <person name="Butler G."/>
            <person name="Rasmussen M.D."/>
            <person name="Lin M.F."/>
            <person name="Santos M.A."/>
            <person name="Sakthikumar S."/>
            <person name="Munro C.A."/>
            <person name="Rheinbay E."/>
            <person name="Grabherr M."/>
            <person name="Forche A."/>
            <person name="Reedy J.L."/>
            <person name="Agrafioti I."/>
            <person name="Arnaud M.B."/>
            <person name="Bates S."/>
            <person name="Brown A.J."/>
            <person name="Brunke S."/>
            <person name="Costanzo M.C."/>
            <person name="Fitzpatrick D.A."/>
            <person name="de Groot P.W."/>
            <person name="Harris D."/>
            <person name="Hoyer L.L."/>
            <person name="Hube B."/>
            <person name="Klis F.M."/>
            <person name="Kodira C."/>
            <person name="Lennard N."/>
            <person name="Logue M.E."/>
            <person name="Martin R."/>
            <person name="Neiman A.M."/>
            <person name="Nikolaou E."/>
            <person name="Quail M.A."/>
            <person name="Quinn J."/>
            <person name="Santos M.C."/>
            <person name="Schmitzberger F.F."/>
            <person name="Sherlock G."/>
            <person name="Shah P."/>
            <person name="Silverstein K.A."/>
            <person name="Skrzypek M.S."/>
            <person name="Soll D."/>
            <person name="Staggs R."/>
            <person name="Stansfield I."/>
            <person name="Stumpf M.P."/>
            <person name="Sudbery P.E."/>
            <person name="Srikantha T."/>
            <person name="Zeng Q."/>
            <person name="Berman J."/>
            <person name="Berriman M."/>
            <person name="Heitman J."/>
            <person name="Gow N.A."/>
            <person name="Lorenz M.C."/>
            <person name="Birren B.W."/>
            <person name="Kellis M."/>
            <person name="Cuomo C.A."/>
        </authorList>
    </citation>
    <scope>NUCLEOTIDE SEQUENCE [LARGE SCALE GENOMIC DNA]</scope>
    <source>
        <strain evidence="5">ATCC 11503 / BCRC 21390 / CBS 2605 / JCM 1781 / NBRC 1676 / NRRL YB-4239</strain>
    </source>
</reference>
<dbReference type="AlphaFoldDB" id="A5DUB3"/>
<dbReference type="InParanoid" id="A5DUB3"/>
<dbReference type="eggNOG" id="ENOG502R82D">
    <property type="taxonomic scope" value="Eukaryota"/>
</dbReference>
<gene>
    <name evidence="4" type="ORF">LELG_00949</name>
</gene>
<keyword evidence="1" id="KW-0489">Methyltransferase</keyword>
<dbReference type="FunCoup" id="A5DUB3">
    <property type="interactions" value="98"/>
</dbReference>
<sequence length="205" mass="23629">MVGKVKRGLLRHSKSITGKSRLLNSKSLKPQQTRQLIRRFHVLQKNRHLILVKLLQMKKLIDSKEKEQHNEEEKKEREAKVYDILKNNKQYKAAYDAFKCPSKYADCEVYKIDSTVQDESMLIKTLAKIDAEIEQRGGLSRYQIASTQGQTGKRGGDSSKKLVEWLRTDEYNTKLQNVTALEIGCLSTQNFITTSGIFSHIDRID</sequence>
<evidence type="ECO:0000313" key="5">
    <source>
        <dbReference type="Proteomes" id="UP000001996"/>
    </source>
</evidence>
<keyword evidence="5" id="KW-1185">Reference proteome</keyword>